<evidence type="ECO:0000256" key="3">
    <source>
        <dbReference type="ARBA" id="ARBA00023163"/>
    </source>
</evidence>
<dbReference type="EMBL" id="BJMV01000004">
    <property type="protein sequence ID" value="GEB85209.1"/>
    <property type="molecule type" value="Genomic_DNA"/>
</dbReference>
<dbReference type="InterPro" id="IPR023772">
    <property type="entry name" value="DNA-bd_HTH_TetR-type_CS"/>
</dbReference>
<gene>
    <name evidence="7" type="ORF">APE01nite_10060</name>
</gene>
<feature type="region of interest" description="Disordered" evidence="5">
    <location>
        <begin position="1"/>
        <end position="26"/>
    </location>
</feature>
<dbReference type="InterPro" id="IPR001647">
    <property type="entry name" value="HTH_TetR"/>
</dbReference>
<organism evidence="7 8">
    <name type="scientific">Acetobacter peroxydans</name>
    <dbReference type="NCBI Taxonomy" id="104098"/>
    <lineage>
        <taxon>Bacteria</taxon>
        <taxon>Pseudomonadati</taxon>
        <taxon>Pseudomonadota</taxon>
        <taxon>Alphaproteobacteria</taxon>
        <taxon>Acetobacterales</taxon>
        <taxon>Acetobacteraceae</taxon>
        <taxon>Acetobacter</taxon>
    </lineage>
</organism>
<dbReference type="Gene3D" id="1.10.357.10">
    <property type="entry name" value="Tetracycline Repressor, domain 2"/>
    <property type="match status" value="1"/>
</dbReference>
<keyword evidence="8" id="KW-1185">Reference proteome</keyword>
<keyword evidence="3" id="KW-0804">Transcription</keyword>
<reference evidence="7 8" key="1">
    <citation type="submission" date="2019-06" db="EMBL/GenBank/DDBJ databases">
        <title>Whole genome shotgun sequence of Acetobacter peroxydans NBRC 13755.</title>
        <authorList>
            <person name="Hosoyama A."/>
            <person name="Uohara A."/>
            <person name="Ohji S."/>
            <person name="Ichikawa N."/>
        </authorList>
    </citation>
    <scope>NUCLEOTIDE SEQUENCE [LARGE SCALE GENOMIC DNA]</scope>
    <source>
        <strain evidence="7 8">NBRC 13755</strain>
    </source>
</reference>
<dbReference type="PROSITE" id="PS50977">
    <property type="entry name" value="HTH_TETR_2"/>
    <property type="match status" value="1"/>
</dbReference>
<protein>
    <submittedName>
        <fullName evidence="7">TetR family transcriptional regulator</fullName>
    </submittedName>
</protein>
<dbReference type="PANTHER" id="PTHR30055">
    <property type="entry name" value="HTH-TYPE TRANSCRIPTIONAL REGULATOR RUTR"/>
    <property type="match status" value="1"/>
</dbReference>
<dbReference type="PROSITE" id="PS01081">
    <property type="entry name" value="HTH_TETR_1"/>
    <property type="match status" value="1"/>
</dbReference>
<accession>A0A4Y3TUM1</accession>
<dbReference type="RefSeq" id="WP_141375252.1">
    <property type="nucleotide sequence ID" value="NZ_BAPL01000024.1"/>
</dbReference>
<evidence type="ECO:0000256" key="1">
    <source>
        <dbReference type="ARBA" id="ARBA00023015"/>
    </source>
</evidence>
<evidence type="ECO:0000259" key="6">
    <source>
        <dbReference type="PROSITE" id="PS50977"/>
    </source>
</evidence>
<evidence type="ECO:0000313" key="7">
    <source>
        <dbReference type="EMBL" id="GEB85209.1"/>
    </source>
</evidence>
<dbReference type="OrthoDB" id="7185252at2"/>
<feature type="domain" description="HTH tetR-type" evidence="6">
    <location>
        <begin position="33"/>
        <end position="93"/>
    </location>
</feature>
<keyword evidence="1" id="KW-0805">Transcription regulation</keyword>
<feature type="DNA-binding region" description="H-T-H motif" evidence="4">
    <location>
        <begin position="56"/>
        <end position="75"/>
    </location>
</feature>
<sequence>MPSRNREKIGEARPPTSSRTKYRISEKREAARRMKKQEFERAAWQVFSTVGLDTATVRDIINASGLSPGSFYNYFKTKEVIFDTLLNLVITRAKEAILLGHSDEDNLETMLLKGYAASFRELLSLHGAARFFELNQHHIRARLFGSTAVRDMTEDLKARLQARIRSSAMTPDKLALAVSIIFMAGLEGLLHISKNPFSDIEETARFTTALLTSGLLGGFSEP</sequence>
<dbReference type="GO" id="GO:0000976">
    <property type="term" value="F:transcription cis-regulatory region binding"/>
    <property type="evidence" value="ECO:0007669"/>
    <property type="project" value="TreeGrafter"/>
</dbReference>
<dbReference type="GO" id="GO:0003700">
    <property type="term" value="F:DNA-binding transcription factor activity"/>
    <property type="evidence" value="ECO:0007669"/>
    <property type="project" value="TreeGrafter"/>
</dbReference>
<dbReference type="InterPro" id="IPR050109">
    <property type="entry name" value="HTH-type_TetR-like_transc_reg"/>
</dbReference>
<dbReference type="InterPro" id="IPR009057">
    <property type="entry name" value="Homeodomain-like_sf"/>
</dbReference>
<evidence type="ECO:0000256" key="2">
    <source>
        <dbReference type="ARBA" id="ARBA00023125"/>
    </source>
</evidence>
<name>A0A4Y3TUM1_9PROT</name>
<proteinExistence type="predicted"/>
<evidence type="ECO:0000256" key="5">
    <source>
        <dbReference type="SAM" id="MobiDB-lite"/>
    </source>
</evidence>
<dbReference type="PANTHER" id="PTHR30055:SF234">
    <property type="entry name" value="HTH-TYPE TRANSCRIPTIONAL REGULATOR BETI"/>
    <property type="match status" value="1"/>
</dbReference>
<dbReference type="SUPFAM" id="SSF46689">
    <property type="entry name" value="Homeodomain-like"/>
    <property type="match status" value="1"/>
</dbReference>
<dbReference type="AlphaFoldDB" id="A0A4Y3TUM1"/>
<feature type="compositionally biased region" description="Basic and acidic residues" evidence="5">
    <location>
        <begin position="1"/>
        <end position="11"/>
    </location>
</feature>
<keyword evidence="2 4" id="KW-0238">DNA-binding</keyword>
<dbReference type="Proteomes" id="UP000317730">
    <property type="component" value="Unassembled WGS sequence"/>
</dbReference>
<comment type="caution">
    <text evidence="7">The sequence shown here is derived from an EMBL/GenBank/DDBJ whole genome shotgun (WGS) entry which is preliminary data.</text>
</comment>
<evidence type="ECO:0000313" key="8">
    <source>
        <dbReference type="Proteomes" id="UP000317730"/>
    </source>
</evidence>
<dbReference type="Pfam" id="PF00440">
    <property type="entry name" value="TetR_N"/>
    <property type="match status" value="1"/>
</dbReference>
<evidence type="ECO:0000256" key="4">
    <source>
        <dbReference type="PROSITE-ProRule" id="PRU00335"/>
    </source>
</evidence>